<dbReference type="Proteomes" id="UP000184386">
    <property type="component" value="Unassembled WGS sequence"/>
</dbReference>
<dbReference type="STRING" id="1121322.SAMN02745136_02872"/>
<evidence type="ECO:0000313" key="3">
    <source>
        <dbReference type="EMBL" id="SHK60338.1"/>
    </source>
</evidence>
<dbReference type="InterPro" id="IPR010982">
    <property type="entry name" value="Lambda_DNA-bd_dom_sf"/>
</dbReference>
<dbReference type="OrthoDB" id="2491297at2"/>
<name>A0A1M6TU41_9FIRM</name>
<dbReference type="CDD" id="cd00093">
    <property type="entry name" value="HTH_XRE"/>
    <property type="match status" value="1"/>
</dbReference>
<accession>A0A1M6TU41</accession>
<sequence length="534" mass="61771">MYTNITFGECLKLLLTTLNLKMSQLAKAINVDSSLVNRWVNGKRLPSAAYIGDIVEYLAKNTVTPLQDKLINEIFLNFDNDTNDSCSCSKEKLLFMLHLALDNSKNGKPVKKEIPENSSGDNAIKKEEADFLHSISLSSNDKLLYGIRCIYSTLVTLLDGAAEYQSRSTDKTIYLTFLNSLDKTFFTEQKLAQFQDKLLKAVNRNWQVTFLFRLDFSIDTIIRFIHFLLPLIKTGKVNLYYLKNSETFSIRKELYIVPAIGALSCFPTDISSGISSAFYLKNTSAVSILHNYVKLLLRNNANNLINYYKEEMNESYFLNLAETSERPGEQLYYNSNFINLLIPAEIYEKLLDKTDLTAYEKSLSLRYYQKQLNGFYKNLKRYNSKTIYFSTFLDQLCEDKILYLYTYTGIKIVSTDTSNAIDCLEYVIGVIKEYDNYSIAIVYNSIDDLITNTPLFIKERTAVFLHVYKWGKAEDVRLSINDPVIVKAFTEYFDLLWNKIPLFNKDKQEVILILENRIRILRNELSEQRNDMIS</sequence>
<dbReference type="EMBL" id="FRAC01000014">
    <property type="protein sequence ID" value="SHK60338.1"/>
    <property type="molecule type" value="Genomic_DNA"/>
</dbReference>
<dbReference type="GO" id="GO:0003677">
    <property type="term" value="F:DNA binding"/>
    <property type="evidence" value="ECO:0007669"/>
    <property type="project" value="InterPro"/>
</dbReference>
<evidence type="ECO:0000259" key="2">
    <source>
        <dbReference type="PROSITE" id="PS50943"/>
    </source>
</evidence>
<feature type="coiled-coil region" evidence="1">
    <location>
        <begin position="504"/>
        <end position="531"/>
    </location>
</feature>
<dbReference type="AlphaFoldDB" id="A0A1M6TU41"/>
<evidence type="ECO:0000256" key="1">
    <source>
        <dbReference type="SAM" id="Coils"/>
    </source>
</evidence>
<dbReference type="SMART" id="SM00530">
    <property type="entry name" value="HTH_XRE"/>
    <property type="match status" value="1"/>
</dbReference>
<reference evidence="3 4" key="1">
    <citation type="submission" date="2016-11" db="EMBL/GenBank/DDBJ databases">
        <authorList>
            <person name="Jaros S."/>
            <person name="Januszkiewicz K."/>
            <person name="Wedrychowicz H."/>
        </authorList>
    </citation>
    <scope>NUCLEOTIDE SEQUENCE [LARGE SCALE GENOMIC DNA]</scope>
    <source>
        <strain evidence="3 4">DSM 15929</strain>
    </source>
</reference>
<dbReference type="SUPFAM" id="SSF47413">
    <property type="entry name" value="lambda repressor-like DNA-binding domains"/>
    <property type="match status" value="1"/>
</dbReference>
<dbReference type="Pfam" id="PF01381">
    <property type="entry name" value="HTH_3"/>
    <property type="match status" value="1"/>
</dbReference>
<dbReference type="Gene3D" id="1.10.260.40">
    <property type="entry name" value="lambda repressor-like DNA-binding domains"/>
    <property type="match status" value="1"/>
</dbReference>
<dbReference type="InterPro" id="IPR001387">
    <property type="entry name" value="Cro/C1-type_HTH"/>
</dbReference>
<gene>
    <name evidence="3" type="ORF">SAMN02745136_02872</name>
</gene>
<organism evidence="3 4">
    <name type="scientific">Anaerocolumna jejuensis DSM 15929</name>
    <dbReference type="NCBI Taxonomy" id="1121322"/>
    <lineage>
        <taxon>Bacteria</taxon>
        <taxon>Bacillati</taxon>
        <taxon>Bacillota</taxon>
        <taxon>Clostridia</taxon>
        <taxon>Lachnospirales</taxon>
        <taxon>Lachnospiraceae</taxon>
        <taxon>Anaerocolumna</taxon>
    </lineage>
</organism>
<keyword evidence="4" id="KW-1185">Reference proteome</keyword>
<protein>
    <submittedName>
        <fullName evidence="3">Helix-turn-helix domain-containing protein</fullName>
    </submittedName>
</protein>
<feature type="domain" description="HTH cro/C1-type" evidence="2">
    <location>
        <begin position="11"/>
        <end position="66"/>
    </location>
</feature>
<dbReference type="PROSITE" id="PS50943">
    <property type="entry name" value="HTH_CROC1"/>
    <property type="match status" value="1"/>
</dbReference>
<evidence type="ECO:0000313" key="4">
    <source>
        <dbReference type="Proteomes" id="UP000184386"/>
    </source>
</evidence>
<proteinExistence type="predicted"/>
<dbReference type="RefSeq" id="WP_073277092.1">
    <property type="nucleotide sequence ID" value="NZ_FRAC01000014.1"/>
</dbReference>
<keyword evidence="1" id="KW-0175">Coiled coil</keyword>